<dbReference type="InterPro" id="IPR004919">
    <property type="entry name" value="GmrSD_N"/>
</dbReference>
<dbReference type="Proteomes" id="UP000092382">
    <property type="component" value="Unassembled WGS sequence"/>
</dbReference>
<protein>
    <recommendedName>
        <fullName evidence="1">GmrSD restriction endonucleases N-terminal domain-containing protein</fullName>
    </recommendedName>
</protein>
<dbReference type="PANTHER" id="PTHR39639">
    <property type="entry name" value="CHROMOSOME 16, WHOLE GENOME SHOTGUN SEQUENCE"/>
    <property type="match status" value="1"/>
</dbReference>
<proteinExistence type="predicted"/>
<dbReference type="PATRIC" id="fig|1710894.3.peg.3526"/>
<feature type="domain" description="GmrSD restriction endonucleases N-terminal" evidence="1">
    <location>
        <begin position="49"/>
        <end position="196"/>
    </location>
</feature>
<name>A0A1B7W1R5_APHFL</name>
<reference evidence="2 3" key="1">
    <citation type="submission" date="2015-09" db="EMBL/GenBank/DDBJ databases">
        <title>Whole genome shotgun sequence assembly of Aphanizomenon flos-aquae UKL13.</title>
        <authorList>
            <person name="Driscoll C."/>
        </authorList>
    </citation>
    <scope>NUCLEOTIDE SEQUENCE [LARGE SCALE GENOMIC DNA]</scope>
    <source>
        <strain evidence="2">MDT13</strain>
    </source>
</reference>
<dbReference type="PANTHER" id="PTHR39639:SF1">
    <property type="entry name" value="DUF262 DOMAIN-CONTAINING PROTEIN"/>
    <property type="match status" value="1"/>
</dbReference>
<dbReference type="STRING" id="1803587.GCA_001593825_02206"/>
<sequence length="365" mass="43166">MPKVKNIPPEPEITDEQKVAAEMQIREKQKVVDYDTKEYPVEVLVKKYTEGLEDDTSELYIPDYQREMIWEEARQSKFIESIMLELPIPYIFVADLRPKDYDIDDLARLEIVDGTQRIRTLHRFINNELKLSGLEKLTQLNNFKFTDLPLPRQRRFNRANLRMIVLTDKADEETRRDLFKRINTGSVPLNDMEIRRGVSDSPFIKIIEELAEYPKFNKLCPLSDAAKKKREREEFVLRFFAYLNNYQNFGQRVDLFLNEYLEGHNNNEIDKEKMKNEFYKMLDFVDKYIPNGFSKGTGHVRTPRIRFEAISVGVALALRKKSDLVPKPMKWLDSEEFKKYTTSDASNSKPKVIARIEYVRDQLLK</sequence>
<evidence type="ECO:0000259" key="1">
    <source>
        <dbReference type="Pfam" id="PF03235"/>
    </source>
</evidence>
<gene>
    <name evidence="2" type="ORF">AN481_00830</name>
</gene>
<dbReference type="EMBL" id="LJOY01000002">
    <property type="protein sequence ID" value="OBQ27243.1"/>
    <property type="molecule type" value="Genomic_DNA"/>
</dbReference>
<evidence type="ECO:0000313" key="2">
    <source>
        <dbReference type="EMBL" id="OBQ27243.1"/>
    </source>
</evidence>
<organism evidence="2 3">
    <name type="scientific">Aphanizomenon flos-aquae LD13</name>
    <dbReference type="NCBI Taxonomy" id="1710894"/>
    <lineage>
        <taxon>Bacteria</taxon>
        <taxon>Bacillati</taxon>
        <taxon>Cyanobacteriota</taxon>
        <taxon>Cyanophyceae</taxon>
        <taxon>Nostocales</taxon>
        <taxon>Aphanizomenonaceae</taxon>
        <taxon>Aphanizomenon</taxon>
    </lineage>
</organism>
<dbReference type="Pfam" id="PF03235">
    <property type="entry name" value="GmrSD_N"/>
    <property type="match status" value="1"/>
</dbReference>
<comment type="caution">
    <text evidence="2">The sequence shown here is derived from an EMBL/GenBank/DDBJ whole genome shotgun (WGS) entry which is preliminary data.</text>
</comment>
<evidence type="ECO:0000313" key="3">
    <source>
        <dbReference type="Proteomes" id="UP000092382"/>
    </source>
</evidence>
<dbReference type="AlphaFoldDB" id="A0A1B7W1R5"/>
<accession>A0A1B7W1R5</accession>